<evidence type="ECO:0000313" key="3">
    <source>
        <dbReference type="Proteomes" id="UP000738349"/>
    </source>
</evidence>
<keyword evidence="3" id="KW-1185">Reference proteome</keyword>
<reference evidence="2" key="1">
    <citation type="journal article" date="2021" name="Nat. Commun.">
        <title>Genetic determinants of endophytism in the Arabidopsis root mycobiome.</title>
        <authorList>
            <person name="Mesny F."/>
            <person name="Miyauchi S."/>
            <person name="Thiergart T."/>
            <person name="Pickel B."/>
            <person name="Atanasova L."/>
            <person name="Karlsson M."/>
            <person name="Huettel B."/>
            <person name="Barry K.W."/>
            <person name="Haridas S."/>
            <person name="Chen C."/>
            <person name="Bauer D."/>
            <person name="Andreopoulos W."/>
            <person name="Pangilinan J."/>
            <person name="LaButti K."/>
            <person name="Riley R."/>
            <person name="Lipzen A."/>
            <person name="Clum A."/>
            <person name="Drula E."/>
            <person name="Henrissat B."/>
            <person name="Kohler A."/>
            <person name="Grigoriev I.V."/>
            <person name="Martin F.M."/>
            <person name="Hacquard S."/>
        </authorList>
    </citation>
    <scope>NUCLEOTIDE SEQUENCE</scope>
    <source>
        <strain evidence="2">MPI-CAGE-AT-0147</strain>
    </source>
</reference>
<evidence type="ECO:0000313" key="2">
    <source>
        <dbReference type="EMBL" id="KAH7132821.1"/>
    </source>
</evidence>
<sequence length="360" mass="39868">MDALKNLSSNVPGWLKKLDEFSGQIDLRQAELAAVAAAEGKNPETKSLRNKGSTESLRPKDDVPMEAPEATLDGTRPEDAPGVAMRPSTPPTEAKEQVAASPPSPSSLMQSQEAIRAARARARQATTRQRSTEGAPIAYRKQTGIIVYYDSYVHVFFKNLVSFASSNQNLIREAKMAAMIAQVKRRVEVDMSESNKEGDDEPLPSLRDMSTRRGYGPGAANGQPPDVYDRLDKSLGIVQSMCEHGANQFLRDGDCNDEISEVRKQLTEIREVSAKEIERIQREEPELAKETGELGKTRTRRPISMRREMSPCLKDGSLLASTAGYNEKLEAAKPEDRSPHPLDAEVPLEVDPRPKYHRSR</sequence>
<feature type="region of interest" description="Disordered" evidence="1">
    <location>
        <begin position="35"/>
        <end position="134"/>
    </location>
</feature>
<dbReference type="EMBL" id="JAGMUV010000016">
    <property type="protein sequence ID" value="KAH7132821.1"/>
    <property type="molecule type" value="Genomic_DNA"/>
</dbReference>
<proteinExistence type="predicted"/>
<dbReference type="Proteomes" id="UP000738349">
    <property type="component" value="Unassembled WGS sequence"/>
</dbReference>
<name>A0A9P9EA74_9HYPO</name>
<feature type="region of interest" description="Disordered" evidence="1">
    <location>
        <begin position="188"/>
        <end position="226"/>
    </location>
</feature>
<evidence type="ECO:0000256" key="1">
    <source>
        <dbReference type="SAM" id="MobiDB-lite"/>
    </source>
</evidence>
<feature type="compositionally biased region" description="Basic and acidic residues" evidence="1">
    <location>
        <begin position="188"/>
        <end position="197"/>
    </location>
</feature>
<feature type="compositionally biased region" description="Basic and acidic residues" evidence="1">
    <location>
        <begin position="284"/>
        <end position="296"/>
    </location>
</feature>
<feature type="region of interest" description="Disordered" evidence="1">
    <location>
        <begin position="284"/>
        <end position="360"/>
    </location>
</feature>
<gene>
    <name evidence="2" type="ORF">EDB81DRAFT_904953</name>
</gene>
<comment type="caution">
    <text evidence="2">The sequence shown here is derived from an EMBL/GenBank/DDBJ whole genome shotgun (WGS) entry which is preliminary data.</text>
</comment>
<protein>
    <submittedName>
        <fullName evidence="2">Uncharacterized protein</fullName>
    </submittedName>
</protein>
<dbReference type="AlphaFoldDB" id="A0A9P9EA74"/>
<feature type="compositionally biased region" description="Basic and acidic residues" evidence="1">
    <location>
        <begin position="327"/>
        <end position="343"/>
    </location>
</feature>
<dbReference type="OrthoDB" id="3886346at2759"/>
<accession>A0A9P9EA74</accession>
<organism evidence="2 3">
    <name type="scientific">Dactylonectria macrodidyma</name>
    <dbReference type="NCBI Taxonomy" id="307937"/>
    <lineage>
        <taxon>Eukaryota</taxon>
        <taxon>Fungi</taxon>
        <taxon>Dikarya</taxon>
        <taxon>Ascomycota</taxon>
        <taxon>Pezizomycotina</taxon>
        <taxon>Sordariomycetes</taxon>
        <taxon>Hypocreomycetidae</taxon>
        <taxon>Hypocreales</taxon>
        <taxon>Nectriaceae</taxon>
        <taxon>Dactylonectria</taxon>
    </lineage>
</organism>